<dbReference type="SUPFAM" id="SSF63829">
    <property type="entry name" value="Calcium-dependent phosphotriesterase"/>
    <property type="match status" value="1"/>
</dbReference>
<gene>
    <name evidence="2" type="ORF">PCAL00307_LOCUS21500</name>
    <name evidence="3" type="ORF">PECAL_2P20990</name>
</gene>
<dbReference type="EMBL" id="HBIW01024911">
    <property type="protein sequence ID" value="CAE0706050.1"/>
    <property type="molecule type" value="Transcribed_RNA"/>
</dbReference>
<dbReference type="OrthoDB" id="38572at2759"/>
<feature type="domain" description="Rab3-GAP regulatory subunit N-terminal" evidence="1">
    <location>
        <begin position="143"/>
        <end position="280"/>
    </location>
</feature>
<reference evidence="3" key="2">
    <citation type="submission" date="2021-11" db="EMBL/GenBank/DDBJ databases">
        <authorList>
            <consortium name="Genoscope - CEA"/>
            <person name="William W."/>
        </authorList>
    </citation>
    <scope>NUCLEOTIDE SEQUENCE</scope>
</reference>
<proteinExistence type="predicted"/>
<dbReference type="Gene3D" id="2.130.10.10">
    <property type="entry name" value="YVTN repeat-like/Quinoprotein amine dehydrogenase"/>
    <property type="match status" value="1"/>
</dbReference>
<name>A0A7S4A7K1_9STRA</name>
<dbReference type="EMBL" id="CAKKNE010000002">
    <property type="protein sequence ID" value="CAH0368994.1"/>
    <property type="molecule type" value="Genomic_DNA"/>
</dbReference>
<evidence type="ECO:0000313" key="4">
    <source>
        <dbReference type="Proteomes" id="UP000789595"/>
    </source>
</evidence>
<accession>A0A7S4A7K1</accession>
<dbReference type="Pfam" id="PF14655">
    <property type="entry name" value="RAB3GAP2_N"/>
    <property type="match status" value="1"/>
</dbReference>
<organism evidence="2">
    <name type="scientific">Pelagomonas calceolata</name>
    <dbReference type="NCBI Taxonomy" id="35677"/>
    <lineage>
        <taxon>Eukaryota</taxon>
        <taxon>Sar</taxon>
        <taxon>Stramenopiles</taxon>
        <taxon>Ochrophyta</taxon>
        <taxon>Pelagophyceae</taxon>
        <taxon>Pelagomonadales</taxon>
        <taxon>Pelagomonadaceae</taxon>
        <taxon>Pelagomonas</taxon>
    </lineage>
</organism>
<dbReference type="InterPro" id="IPR015943">
    <property type="entry name" value="WD40/YVTN_repeat-like_dom_sf"/>
</dbReference>
<reference evidence="2" key="1">
    <citation type="submission" date="2021-01" db="EMBL/GenBank/DDBJ databases">
        <authorList>
            <person name="Corre E."/>
            <person name="Pelletier E."/>
            <person name="Niang G."/>
            <person name="Scheremetjew M."/>
            <person name="Finn R."/>
            <person name="Kale V."/>
            <person name="Holt S."/>
            <person name="Cochrane G."/>
            <person name="Meng A."/>
            <person name="Brown T."/>
            <person name="Cohen L."/>
        </authorList>
    </citation>
    <scope>NUCLEOTIDE SEQUENCE</scope>
    <source>
        <strain evidence="2">CCMP1756</strain>
    </source>
</reference>
<evidence type="ECO:0000259" key="1">
    <source>
        <dbReference type="Pfam" id="PF14655"/>
    </source>
</evidence>
<dbReference type="AlphaFoldDB" id="A0A7S4A7K1"/>
<dbReference type="PANTHER" id="PTHR12472:SF0">
    <property type="entry name" value="RAB3 GTPASE-ACTIVATING PROTEIN NON-CATALYTIC SUBUNIT"/>
    <property type="match status" value="1"/>
</dbReference>
<evidence type="ECO:0000313" key="3">
    <source>
        <dbReference type="EMBL" id="CAH0368994.1"/>
    </source>
</evidence>
<protein>
    <recommendedName>
        <fullName evidence="1">Rab3-GAP regulatory subunit N-terminal domain-containing protein</fullName>
    </recommendedName>
</protein>
<dbReference type="Proteomes" id="UP000789595">
    <property type="component" value="Unassembled WGS sequence"/>
</dbReference>
<dbReference type="InterPro" id="IPR026059">
    <property type="entry name" value="Rab3GAP2"/>
</dbReference>
<evidence type="ECO:0000313" key="2">
    <source>
        <dbReference type="EMBL" id="CAE0706050.1"/>
    </source>
</evidence>
<sequence>MDRLLLTLSNDGRVAYATQPDAFHVGPVGGGAAARVEAEDINDLAWCGDLLLVCTKDGLVRIRRGDAWAYTLKVSDEAGAACVAPGATQEAWYRSGSLLTRLKFDGAPTASHFTFSKPPTALAPVDAETLIGVGSSPTIAELVAKPPSSSLIKAAWRWLRPVEPKEMQEGVVDLSTGKRGTLHIRRTCFDDSRRQASKVWVAPTSTLCAVADNKGRVLLVDLRSGRVVRLFKGVRDAQCAWLQLDDGEESLYLAILAPQRKQIRVWRCRFGGCAAAFSVALENASLVQAPDATAFLAALRGDSLVLEPVQPDLERCRALADKERQLARLAGAQARCRAALQRADAKNDPVAARKAMKEAVKEESEENVLGLCVRTFTSSQCLIAVLETSRDERAKALISCEKARDLVTRDFSGSAQSSIDDPRLLEARAWLALTTTAEQTHPLVEQALAMLLKRDAAPAGLVESVNSEDGAASFFRGHRAFRATFYKEMVAQTFRIGFRPLAVGKTEDASQAATALASSCCAFASTLCAPLASCDLGAVEVIDEACALLDLDRGKRALATTLWFLRLSSDDALKALESGSLQKWLRFYIIDRAAVLRAAQLQPPSKAEKQLHELAADTRAVVTPCIKLCRASHSQVQALAFACALTSAVRVCAVAAEDRCHGALTADDHRWGLATLDGEIATLRCAMVVAKGPSQLSDVTANALRDERGRLAYAVCADAAAGSTEEQVPAALGGEGAKLAELIRKRPERGWLHRAFPELDEDALRCLRALMRAADSIDDGWALAASCSDVRKSSSSKNGAARCCSAWCACELWRTAIAPKVSKRVNGEDACIISERDDDNALFGAAVNVLEALTASYDAVRPYAGPANVLVRGADDGFVSLAIPLEAVRDAYTAPAASRLTVLAALARSLVAGLSIAVDAAGVADLFGDIDLDLEHAASDAEVAAAAEAEKTLAVALSNPAAADALRSKRAERAGAALADELASASEEVFEDARDAEESDDDNW</sequence>
<dbReference type="InterPro" id="IPR032839">
    <property type="entry name" value="RAB3GAP_N"/>
</dbReference>
<dbReference type="PANTHER" id="PTHR12472">
    <property type="entry name" value="RAB3-GAP REGULATORY DOMAIN"/>
    <property type="match status" value="1"/>
</dbReference>
<keyword evidence="4" id="KW-1185">Reference proteome</keyword>